<dbReference type="InterPro" id="IPR046426">
    <property type="entry name" value="DAXX_histone-bd_sf"/>
</dbReference>
<feature type="region of interest" description="Disordered" evidence="2">
    <location>
        <begin position="386"/>
        <end position="430"/>
    </location>
</feature>
<evidence type="ECO:0000313" key="7">
    <source>
        <dbReference type="Proteomes" id="UP000663877"/>
    </source>
</evidence>
<accession>A0A814A422</accession>
<evidence type="ECO:0000313" key="6">
    <source>
        <dbReference type="Proteomes" id="UP000663832"/>
    </source>
</evidence>
<dbReference type="Pfam" id="PF20920">
    <property type="entry name" value="DAXX_hist_bd"/>
    <property type="match status" value="1"/>
</dbReference>
<dbReference type="GO" id="GO:0016605">
    <property type="term" value="C:PML body"/>
    <property type="evidence" value="ECO:0007669"/>
    <property type="project" value="TreeGrafter"/>
</dbReference>
<protein>
    <recommendedName>
        <fullName evidence="3">Daxx histone-binding domain-containing protein</fullName>
    </recommendedName>
</protein>
<dbReference type="PANTHER" id="PTHR12766">
    <property type="entry name" value="DEATH DOMAIN-ASSOCIATED PROTEIN 6 DAXX"/>
    <property type="match status" value="1"/>
</dbReference>
<proteinExistence type="predicted"/>
<organism evidence="4 7">
    <name type="scientific">Adineta steineri</name>
    <dbReference type="NCBI Taxonomy" id="433720"/>
    <lineage>
        <taxon>Eukaryota</taxon>
        <taxon>Metazoa</taxon>
        <taxon>Spiralia</taxon>
        <taxon>Gnathifera</taxon>
        <taxon>Rotifera</taxon>
        <taxon>Eurotatoria</taxon>
        <taxon>Bdelloidea</taxon>
        <taxon>Adinetida</taxon>
        <taxon>Adinetidae</taxon>
        <taxon>Adineta</taxon>
    </lineage>
</organism>
<evidence type="ECO:0000313" key="5">
    <source>
        <dbReference type="EMBL" id="CAF1518407.1"/>
    </source>
</evidence>
<dbReference type="GO" id="GO:0042393">
    <property type="term" value="F:histone binding"/>
    <property type="evidence" value="ECO:0007669"/>
    <property type="project" value="InterPro"/>
</dbReference>
<keyword evidence="1" id="KW-0175">Coiled coil</keyword>
<feature type="compositionally biased region" description="Acidic residues" evidence="2">
    <location>
        <begin position="391"/>
        <end position="416"/>
    </location>
</feature>
<gene>
    <name evidence="4" type="ORF">BJG266_LOCUS10823</name>
    <name evidence="5" type="ORF">QVE165_LOCUS44606</name>
</gene>
<dbReference type="Proteomes" id="UP000663877">
    <property type="component" value="Unassembled WGS sequence"/>
</dbReference>
<evidence type="ECO:0000313" key="4">
    <source>
        <dbReference type="EMBL" id="CAF0907653.1"/>
    </source>
</evidence>
<dbReference type="InterPro" id="IPR046378">
    <property type="entry name" value="DAXX_histone-bd"/>
</dbReference>
<dbReference type="GO" id="GO:0003714">
    <property type="term" value="F:transcription corepressor activity"/>
    <property type="evidence" value="ECO:0007669"/>
    <property type="project" value="TreeGrafter"/>
</dbReference>
<dbReference type="PANTHER" id="PTHR12766:SF7">
    <property type="entry name" value="DEATH DOMAIN-ASSOCIATED PROTEIN 6"/>
    <property type="match status" value="1"/>
</dbReference>
<sequence length="541" mass="62451">MAEKTFDDIRTQFEQFLSLVSKVLVHEKEINLLQNKLRRHFNSTLSSYLCSADFQVTLNDLYDKFSRNDNSTKYFKLLSSFDEQLKKHSIKLIRSSQQLPPSSSLHTTNSRQTITSACEKTVIISSNTIALSLSSSTTNEYSIITTEQTFDSCNNIFTVLDESQLPNKNTESKMTTNTVNSNNEYEIKQEKKIRKLERRLNSLSKMIRQLEEKDMSLDEMENCDLYKVESSLKKRACDMYMRLAQLKKQSTSTERILDQPVTLTETDIDYPLINKALEDMINRTKYLPSFQDVLDIVKKTNNQYKLNLSIDAEKDLATKSFKLIGKKVKDRRMADFNDIMYSRLPENFDIERNDPALNSSAIEKVLIENERKAVVKTEKIFNEFSQMNPELEPEENIETEESTVESDNDDDEDEQEPLIKSSNNKMHPTHYDMVDILPPLSSRSSSPVSTPVNKTTAGEDFLEAKVNISLNSTKETQPIILKPENQVQTIIPRRRQQQLTSNNITLYNQITDNTKKRSISKDIMSSELKKRKDQPEIVVLD</sequence>
<comment type="caution">
    <text evidence="4">The sequence shown here is derived from an EMBL/GenBank/DDBJ whole genome shotgun (WGS) entry which is preliminary data.</text>
</comment>
<dbReference type="EMBL" id="CAJNOI010000038">
    <property type="protein sequence ID" value="CAF0907653.1"/>
    <property type="molecule type" value="Genomic_DNA"/>
</dbReference>
<evidence type="ECO:0000256" key="2">
    <source>
        <dbReference type="SAM" id="MobiDB-lite"/>
    </source>
</evidence>
<dbReference type="Proteomes" id="UP000663832">
    <property type="component" value="Unassembled WGS sequence"/>
</dbReference>
<name>A0A814A422_9BILA</name>
<evidence type="ECO:0000256" key="1">
    <source>
        <dbReference type="SAM" id="Coils"/>
    </source>
</evidence>
<dbReference type="GO" id="GO:0050681">
    <property type="term" value="F:nuclear androgen receptor binding"/>
    <property type="evidence" value="ECO:0007669"/>
    <property type="project" value="TreeGrafter"/>
</dbReference>
<dbReference type="EMBL" id="CAJNOM010000603">
    <property type="protein sequence ID" value="CAF1518407.1"/>
    <property type="molecule type" value="Genomic_DNA"/>
</dbReference>
<dbReference type="OrthoDB" id="7492809at2759"/>
<dbReference type="AlphaFoldDB" id="A0A814A422"/>
<evidence type="ECO:0000259" key="3">
    <source>
        <dbReference type="Pfam" id="PF20920"/>
    </source>
</evidence>
<keyword evidence="6" id="KW-1185">Reference proteome</keyword>
<feature type="coiled-coil region" evidence="1">
    <location>
        <begin position="186"/>
        <end position="213"/>
    </location>
</feature>
<dbReference type="Gene3D" id="1.20.58.2170">
    <property type="match status" value="1"/>
</dbReference>
<feature type="domain" description="Daxx histone-binding" evidence="3">
    <location>
        <begin position="299"/>
        <end position="386"/>
    </location>
</feature>
<dbReference type="GO" id="GO:0003713">
    <property type="term" value="F:transcription coactivator activity"/>
    <property type="evidence" value="ECO:0007669"/>
    <property type="project" value="TreeGrafter"/>
</dbReference>
<reference evidence="4" key="1">
    <citation type="submission" date="2021-02" db="EMBL/GenBank/DDBJ databases">
        <authorList>
            <person name="Nowell W R."/>
        </authorList>
    </citation>
    <scope>NUCLEOTIDE SEQUENCE</scope>
</reference>